<organism evidence="1 2">
    <name type="scientific">Streptosporangium subroseum</name>
    <dbReference type="NCBI Taxonomy" id="106412"/>
    <lineage>
        <taxon>Bacteria</taxon>
        <taxon>Bacillati</taxon>
        <taxon>Actinomycetota</taxon>
        <taxon>Actinomycetes</taxon>
        <taxon>Streptosporangiales</taxon>
        <taxon>Streptosporangiaceae</taxon>
        <taxon>Streptosporangium</taxon>
    </lineage>
</organism>
<dbReference type="Pfam" id="PF20062">
    <property type="entry name" value="DUF6461"/>
    <property type="match status" value="1"/>
</dbReference>
<gene>
    <name evidence="1" type="ORF">SAMN05216276_104514</name>
</gene>
<dbReference type="EMBL" id="FZOD01000045">
    <property type="protein sequence ID" value="SNT45492.1"/>
    <property type="molecule type" value="Genomic_DNA"/>
</dbReference>
<proteinExistence type="predicted"/>
<dbReference type="OrthoDB" id="4198010at2"/>
<evidence type="ECO:0000313" key="2">
    <source>
        <dbReference type="Proteomes" id="UP000198282"/>
    </source>
</evidence>
<dbReference type="RefSeq" id="WP_089211304.1">
    <property type="nucleotide sequence ID" value="NZ_FZOD01000045.1"/>
</dbReference>
<protein>
    <submittedName>
        <fullName evidence="1">Uncharacterized protein</fullName>
    </submittedName>
</protein>
<keyword evidence="2" id="KW-1185">Reference proteome</keyword>
<reference evidence="1 2" key="1">
    <citation type="submission" date="2017-06" db="EMBL/GenBank/DDBJ databases">
        <authorList>
            <person name="Kim H.J."/>
            <person name="Triplett B.A."/>
        </authorList>
    </citation>
    <scope>NUCLEOTIDE SEQUENCE [LARGE SCALE GENOMIC DNA]</scope>
    <source>
        <strain evidence="1 2">CGMCC 4.2132</strain>
    </source>
</reference>
<evidence type="ECO:0000313" key="1">
    <source>
        <dbReference type="EMBL" id="SNT45492.1"/>
    </source>
</evidence>
<dbReference type="Proteomes" id="UP000198282">
    <property type="component" value="Unassembled WGS sequence"/>
</dbReference>
<sequence length="203" mass="22627">MTERPEEFRWLSDSDPLGEIYCVSFVRGLSPDEVLRRFGVDEGTLEEVAFNELEERSVESMRDDAAGYIGAAKIGDWTLVIEPGGWQIAGDSEIGGRVSRGTEVVSVCCHEYASDTFAYLVGGEPVVWFDPMLPDARSGSDPDRFVEEMREAGLDPEYDIDDDDSHIDFPMERSFALASRITGLPFSPEMLKLRFVGAEPLED</sequence>
<accession>A0A239MTM2</accession>
<dbReference type="InterPro" id="IPR045592">
    <property type="entry name" value="DUF6461"/>
</dbReference>
<dbReference type="AlphaFoldDB" id="A0A239MTM2"/>
<name>A0A239MTM2_9ACTN</name>